<dbReference type="AlphaFoldDB" id="A0A164PMQ8"/>
<feature type="region of interest" description="Disordered" evidence="1">
    <location>
        <begin position="507"/>
        <end position="540"/>
    </location>
</feature>
<dbReference type="EMBL" id="KV419432">
    <property type="protein sequence ID" value="KZS88880.1"/>
    <property type="molecule type" value="Genomic_DNA"/>
</dbReference>
<feature type="region of interest" description="Disordered" evidence="1">
    <location>
        <begin position="162"/>
        <end position="236"/>
    </location>
</feature>
<feature type="compositionally biased region" description="Basic and acidic residues" evidence="1">
    <location>
        <begin position="334"/>
        <end position="343"/>
    </location>
</feature>
<feature type="compositionally biased region" description="Basic and acidic residues" evidence="1">
    <location>
        <begin position="760"/>
        <end position="818"/>
    </location>
</feature>
<dbReference type="InterPro" id="IPR000270">
    <property type="entry name" value="PB1_dom"/>
</dbReference>
<evidence type="ECO:0000256" key="1">
    <source>
        <dbReference type="SAM" id="MobiDB-lite"/>
    </source>
</evidence>
<feature type="compositionally biased region" description="Basic residues" evidence="1">
    <location>
        <begin position="631"/>
        <end position="650"/>
    </location>
</feature>
<name>A0A164PMQ8_9AGAM</name>
<evidence type="ECO:0000313" key="3">
    <source>
        <dbReference type="EMBL" id="KZS88880.1"/>
    </source>
</evidence>
<dbReference type="SUPFAM" id="SSF54277">
    <property type="entry name" value="CAD &amp; PB1 domains"/>
    <property type="match status" value="1"/>
</dbReference>
<feature type="region of interest" description="Disordered" evidence="1">
    <location>
        <begin position="556"/>
        <end position="834"/>
    </location>
</feature>
<feature type="region of interest" description="Disordered" evidence="1">
    <location>
        <begin position="985"/>
        <end position="1015"/>
    </location>
</feature>
<feature type="compositionally biased region" description="Basic and acidic residues" evidence="1">
    <location>
        <begin position="191"/>
        <end position="203"/>
    </location>
</feature>
<proteinExistence type="predicted"/>
<feature type="compositionally biased region" description="Low complexity" evidence="1">
    <location>
        <begin position="397"/>
        <end position="407"/>
    </location>
</feature>
<reference evidence="3 4" key="1">
    <citation type="journal article" date="2016" name="Mol. Biol. Evol.">
        <title>Comparative Genomics of Early-Diverging Mushroom-Forming Fungi Provides Insights into the Origins of Lignocellulose Decay Capabilities.</title>
        <authorList>
            <person name="Nagy L.G."/>
            <person name="Riley R."/>
            <person name="Tritt A."/>
            <person name="Adam C."/>
            <person name="Daum C."/>
            <person name="Floudas D."/>
            <person name="Sun H."/>
            <person name="Yadav J.S."/>
            <person name="Pangilinan J."/>
            <person name="Larsson K.H."/>
            <person name="Matsuura K."/>
            <person name="Barry K."/>
            <person name="Labutti K."/>
            <person name="Kuo R."/>
            <person name="Ohm R.A."/>
            <person name="Bhattacharya S.S."/>
            <person name="Shirouzu T."/>
            <person name="Yoshinaga Y."/>
            <person name="Martin F.M."/>
            <person name="Grigoriev I.V."/>
            <person name="Hibbett D.S."/>
        </authorList>
    </citation>
    <scope>NUCLEOTIDE SEQUENCE [LARGE SCALE GENOMIC DNA]</scope>
    <source>
        <strain evidence="3 4">HHB9708</strain>
    </source>
</reference>
<evidence type="ECO:0000313" key="4">
    <source>
        <dbReference type="Proteomes" id="UP000076722"/>
    </source>
</evidence>
<dbReference type="SMART" id="SM00666">
    <property type="entry name" value="PB1"/>
    <property type="match status" value="1"/>
</dbReference>
<protein>
    <recommendedName>
        <fullName evidence="2">PB1 domain-containing protein</fullName>
    </recommendedName>
</protein>
<feature type="compositionally biased region" description="Low complexity" evidence="1">
    <location>
        <begin position="716"/>
        <end position="725"/>
    </location>
</feature>
<feature type="compositionally biased region" description="Pro residues" evidence="1">
    <location>
        <begin position="667"/>
        <end position="691"/>
    </location>
</feature>
<organism evidence="3 4">
    <name type="scientific">Sistotremastrum niveocremeum HHB9708</name>
    <dbReference type="NCBI Taxonomy" id="1314777"/>
    <lineage>
        <taxon>Eukaryota</taxon>
        <taxon>Fungi</taxon>
        <taxon>Dikarya</taxon>
        <taxon>Basidiomycota</taxon>
        <taxon>Agaricomycotina</taxon>
        <taxon>Agaricomycetes</taxon>
        <taxon>Sistotremastrales</taxon>
        <taxon>Sistotremastraceae</taxon>
        <taxon>Sertulicium</taxon>
        <taxon>Sertulicium niveocremeum</taxon>
    </lineage>
</organism>
<feature type="compositionally biased region" description="Polar residues" evidence="1">
    <location>
        <begin position="988"/>
        <end position="998"/>
    </location>
</feature>
<dbReference type="Proteomes" id="UP000076722">
    <property type="component" value="Unassembled WGS sequence"/>
</dbReference>
<feature type="region of interest" description="Disordered" evidence="1">
    <location>
        <begin position="951"/>
        <end position="970"/>
    </location>
</feature>
<dbReference type="OrthoDB" id="661148at2759"/>
<dbReference type="STRING" id="1314777.A0A164PMQ8"/>
<feature type="domain" description="PB1" evidence="2">
    <location>
        <begin position="2"/>
        <end position="85"/>
    </location>
</feature>
<feature type="region of interest" description="Disordered" evidence="1">
    <location>
        <begin position="261"/>
        <end position="421"/>
    </location>
</feature>
<evidence type="ECO:0000259" key="2">
    <source>
        <dbReference type="SMART" id="SM00666"/>
    </source>
</evidence>
<accession>A0A164PMQ8</accession>
<gene>
    <name evidence="3" type="ORF">SISNIDRAFT_459312</name>
</gene>
<keyword evidence="4" id="KW-1185">Reference proteome</keyword>
<sequence length="1015" mass="110076">MSVQFKLVQQGGQTRRLSFQERPTWLALATKIESLFGIPAENVAVSYIDNDDDEVTLSSHEELHDFYTTGAFHDHDVNKFTVKDLNAIRSSVRTPPTSVPGHSAQDSLLGERIENLAMPSFLMQEDEDWQTIPGLPGVFGGMAPKSPGRAMTPPFVEVVESAEGTAKRSATVSESGAEDDDQTNDASLYTTEDKGKGRAKDPKAASVEDDVSSTGSEIGGEQAPKPPVHIVDHNSSVHGSPQLVRLAEPQTVHMETDALPPNVPILENRRPQSPFNVDDWKPPTTQKPLSPAETVKPFPSFVAWSVEQPPQPIAPNAEPRNVETPAQEQQQPPERARDLDSPRSRQPAWGWRLDYPDAETVHHPAPPSRGLFGPPTPPPVGTWSAGPPFVPPFPPRTAQAVPEQAPAAPAPPAPTQAAVQQPSLINDVAALLSGLTDAFASHPELSEGLRNIIRNAAEGTYWANEREQVMSSARQAAQAMNGPVEAQAEAGRKVAEALGSVFRALGSAASPPAAPRPPLGPRITRVNPSTAAPTDATPASLRNSRAIDFARESGDFTQIPGAWGSTAEPPRRKPYEPTANWHSGWSGRLGPSARDRWPPAPRWYGPPVAEARRSGQDVDPNDWPSSSSVGHGHHSHGPHGPRKHNHRHHIPPPPPPMFHNDPFFGYMPPPPPPPGPHGPFPPPPMPPPPPGMLGRPHVPGAPPVSGAGHPPPIIPSPASSRSVSPAPIPGAMPSSSNVRNNQEVVERPTEGGDVDMIEGNGEKDPYERARQRKVQLELAKEKYKQEKEAFRAEKERVRREREDRRRERLEKLQERQKSLLDASSKRKPTLTEQRTIEIPSISSILPKLPPLPTFLPPTEQFPGAAEPYTSPFTHTTFGSAPRRWKSTGAMNAFSGGPSTSFSAFGRHMNTAERGANMTDYLDESRTFTDVLRRLNDMGFTEDSNPRLRQIVSDRVSPNNNGNGNEDERKGTEQIVADVLEELIGGSVGVNNNATTKSNAEAGASGMSGRRSPDLW</sequence>
<feature type="compositionally biased region" description="Low complexity" evidence="1">
    <location>
        <begin position="528"/>
        <end position="540"/>
    </location>
</feature>
<feature type="compositionally biased region" description="Polar residues" evidence="1">
    <location>
        <begin position="733"/>
        <end position="743"/>
    </location>
</feature>
<dbReference type="Pfam" id="PF00564">
    <property type="entry name" value="PB1"/>
    <property type="match status" value="1"/>
</dbReference>
<dbReference type="Gene3D" id="3.10.20.90">
    <property type="entry name" value="Phosphatidylinositol 3-kinase Catalytic Subunit, Chain A, domain 1"/>
    <property type="match status" value="1"/>
</dbReference>